<reference evidence="1" key="1">
    <citation type="journal article" date="2023" name="bioRxiv">
        <title>Improved chromosome-level genome assembly for marigold (Tagetes erecta).</title>
        <authorList>
            <person name="Jiang F."/>
            <person name="Yuan L."/>
            <person name="Wang S."/>
            <person name="Wang H."/>
            <person name="Xu D."/>
            <person name="Wang A."/>
            <person name="Fan W."/>
        </authorList>
    </citation>
    <scope>NUCLEOTIDE SEQUENCE</scope>
    <source>
        <strain evidence="1">WSJ</strain>
        <tissue evidence="1">Leaf</tissue>
    </source>
</reference>
<dbReference type="AlphaFoldDB" id="A0AAD8KIM9"/>
<dbReference type="EMBL" id="JAUHHV010000006">
    <property type="protein sequence ID" value="KAK1421811.1"/>
    <property type="molecule type" value="Genomic_DNA"/>
</dbReference>
<proteinExistence type="predicted"/>
<name>A0AAD8KIM9_TARER</name>
<comment type="caution">
    <text evidence="1">The sequence shown here is derived from an EMBL/GenBank/DDBJ whole genome shotgun (WGS) entry which is preliminary data.</text>
</comment>
<sequence length="115" mass="12971">MHGLNLPRRGTWTTPAMEDLMTDDSRVSSKNPNLSHASKDPHATMELHAPMKAHATNQLYASKELHAAKSFHKAKESQAHHMVSESHAVNVAHAANESMRLTLWLMIWVQRIVRC</sequence>
<protein>
    <submittedName>
        <fullName evidence="1">Uncharacterized protein</fullName>
    </submittedName>
</protein>
<keyword evidence="2" id="KW-1185">Reference proteome</keyword>
<accession>A0AAD8KIM9</accession>
<evidence type="ECO:0000313" key="1">
    <source>
        <dbReference type="EMBL" id="KAK1421811.1"/>
    </source>
</evidence>
<gene>
    <name evidence="1" type="ORF">QVD17_24446</name>
</gene>
<evidence type="ECO:0000313" key="2">
    <source>
        <dbReference type="Proteomes" id="UP001229421"/>
    </source>
</evidence>
<organism evidence="1 2">
    <name type="scientific">Tagetes erecta</name>
    <name type="common">African marigold</name>
    <dbReference type="NCBI Taxonomy" id="13708"/>
    <lineage>
        <taxon>Eukaryota</taxon>
        <taxon>Viridiplantae</taxon>
        <taxon>Streptophyta</taxon>
        <taxon>Embryophyta</taxon>
        <taxon>Tracheophyta</taxon>
        <taxon>Spermatophyta</taxon>
        <taxon>Magnoliopsida</taxon>
        <taxon>eudicotyledons</taxon>
        <taxon>Gunneridae</taxon>
        <taxon>Pentapetalae</taxon>
        <taxon>asterids</taxon>
        <taxon>campanulids</taxon>
        <taxon>Asterales</taxon>
        <taxon>Asteraceae</taxon>
        <taxon>Asteroideae</taxon>
        <taxon>Heliantheae alliance</taxon>
        <taxon>Tageteae</taxon>
        <taxon>Tagetes</taxon>
    </lineage>
</organism>
<dbReference type="Proteomes" id="UP001229421">
    <property type="component" value="Unassembled WGS sequence"/>
</dbReference>